<sequence>MTLKARGTRLPKLDVHGESEWRRSPSPRDLRGASYSRLQDHQRHEHGKRVVLLPSLPHGEEHPMPYYETWDVLLPPAVGAPRNPESSNTKPLKSQAMAFSRDSRLQHQVVEEMPDDALAEEVVAASSALLEESKYKEDHDKRAAILAEEEFIMPEVQRQVYLSVWDLLYDLGRALPKDDFLEMKKREKQLHLHPVAKQALATHVLEGENWADDLKEEKILSELPWDVLIYNYHKSLQENALTKNPALQKYLERVVVSVAADEVLEGVLLDALEDDMRQVDHMQKLASPPRQL</sequence>
<gene>
    <name evidence="2" type="ORF">O3P69_013097</name>
</gene>
<dbReference type="EMBL" id="JARAKH010000294">
    <property type="protein sequence ID" value="KAK8374622.1"/>
    <property type="molecule type" value="Genomic_DNA"/>
</dbReference>
<protein>
    <submittedName>
        <fullName evidence="2">Uncharacterized protein</fullName>
    </submittedName>
</protein>
<evidence type="ECO:0000313" key="2">
    <source>
        <dbReference type="EMBL" id="KAK8374622.1"/>
    </source>
</evidence>
<accession>A0AAW0SIT6</accession>
<comment type="caution">
    <text evidence="2">The sequence shown here is derived from an EMBL/GenBank/DDBJ whole genome shotgun (WGS) entry which is preliminary data.</text>
</comment>
<keyword evidence="3" id="KW-1185">Reference proteome</keyword>
<dbReference type="EMBL" id="JARAKH010000294">
    <property type="protein sequence ID" value="KAK8374623.1"/>
    <property type="molecule type" value="Genomic_DNA"/>
</dbReference>
<organism evidence="2 3">
    <name type="scientific">Scylla paramamosain</name>
    <name type="common">Mud crab</name>
    <dbReference type="NCBI Taxonomy" id="85552"/>
    <lineage>
        <taxon>Eukaryota</taxon>
        <taxon>Metazoa</taxon>
        <taxon>Ecdysozoa</taxon>
        <taxon>Arthropoda</taxon>
        <taxon>Crustacea</taxon>
        <taxon>Multicrustacea</taxon>
        <taxon>Malacostraca</taxon>
        <taxon>Eumalacostraca</taxon>
        <taxon>Eucarida</taxon>
        <taxon>Decapoda</taxon>
        <taxon>Pleocyemata</taxon>
        <taxon>Brachyura</taxon>
        <taxon>Eubrachyura</taxon>
        <taxon>Portunoidea</taxon>
        <taxon>Portunidae</taxon>
        <taxon>Portuninae</taxon>
        <taxon>Scylla</taxon>
    </lineage>
</organism>
<dbReference type="Proteomes" id="UP001487740">
    <property type="component" value="Unassembled WGS sequence"/>
</dbReference>
<evidence type="ECO:0000313" key="3">
    <source>
        <dbReference type="Proteomes" id="UP001487740"/>
    </source>
</evidence>
<feature type="region of interest" description="Disordered" evidence="1">
    <location>
        <begin position="1"/>
        <end position="48"/>
    </location>
</feature>
<feature type="compositionally biased region" description="Basic and acidic residues" evidence="1">
    <location>
        <begin position="11"/>
        <end position="31"/>
    </location>
</feature>
<dbReference type="AlphaFoldDB" id="A0AAW0SIT6"/>
<reference evidence="2 3" key="1">
    <citation type="submission" date="2023-03" db="EMBL/GenBank/DDBJ databases">
        <title>High-quality genome of Scylla paramamosain provides insights in environmental adaptation.</title>
        <authorList>
            <person name="Zhang L."/>
        </authorList>
    </citation>
    <scope>NUCLEOTIDE SEQUENCE [LARGE SCALE GENOMIC DNA]</scope>
    <source>
        <strain evidence="2">LZ_2023a</strain>
        <tissue evidence="2">Muscle</tissue>
    </source>
</reference>
<evidence type="ECO:0000256" key="1">
    <source>
        <dbReference type="SAM" id="MobiDB-lite"/>
    </source>
</evidence>
<proteinExistence type="predicted"/>
<name>A0AAW0SIT6_SCYPA</name>